<evidence type="ECO:0000313" key="11">
    <source>
        <dbReference type="EMBL" id="MFC7357476.1"/>
    </source>
</evidence>
<dbReference type="InterPro" id="IPR050482">
    <property type="entry name" value="Sensor_HK_TwoCompSys"/>
</dbReference>
<evidence type="ECO:0000256" key="3">
    <source>
        <dbReference type="ARBA" id="ARBA00022553"/>
    </source>
</evidence>
<dbReference type="PANTHER" id="PTHR24421">
    <property type="entry name" value="NITRATE/NITRITE SENSOR PROTEIN NARX-RELATED"/>
    <property type="match status" value="1"/>
</dbReference>
<feature type="transmembrane region" description="Helical" evidence="9">
    <location>
        <begin position="12"/>
        <end position="34"/>
    </location>
</feature>
<dbReference type="InterPro" id="IPR011712">
    <property type="entry name" value="Sig_transdc_His_kin_sub3_dim/P"/>
</dbReference>
<gene>
    <name evidence="11" type="ORF">ACFQO1_07240</name>
</gene>
<feature type="domain" description="Histidine kinase" evidence="10">
    <location>
        <begin position="75"/>
        <end position="264"/>
    </location>
</feature>
<organism evidence="11 12">
    <name type="scientific">Jejudonia soesokkakensis</name>
    <dbReference type="NCBI Taxonomy" id="1323432"/>
    <lineage>
        <taxon>Bacteria</taxon>
        <taxon>Pseudomonadati</taxon>
        <taxon>Bacteroidota</taxon>
        <taxon>Flavobacteriia</taxon>
        <taxon>Flavobacteriales</taxon>
        <taxon>Flavobacteriaceae</taxon>
        <taxon>Jejudonia</taxon>
    </lineage>
</organism>
<dbReference type="RefSeq" id="WP_380217322.1">
    <property type="nucleotide sequence ID" value="NZ_JBHTBN010000003.1"/>
</dbReference>
<dbReference type="Pfam" id="PF02518">
    <property type="entry name" value="HATPase_c"/>
    <property type="match status" value="1"/>
</dbReference>
<keyword evidence="3" id="KW-0597">Phosphoprotein</keyword>
<evidence type="ECO:0000256" key="1">
    <source>
        <dbReference type="ARBA" id="ARBA00000085"/>
    </source>
</evidence>
<keyword evidence="5" id="KW-0547">Nucleotide-binding</keyword>
<keyword evidence="12" id="KW-1185">Reference proteome</keyword>
<keyword evidence="9" id="KW-1133">Transmembrane helix</keyword>
<reference evidence="12" key="1">
    <citation type="journal article" date="2019" name="Int. J. Syst. Evol. Microbiol.">
        <title>The Global Catalogue of Microorganisms (GCM) 10K type strain sequencing project: providing services to taxonomists for standard genome sequencing and annotation.</title>
        <authorList>
            <consortium name="The Broad Institute Genomics Platform"/>
            <consortium name="The Broad Institute Genome Sequencing Center for Infectious Disease"/>
            <person name="Wu L."/>
            <person name="Ma J."/>
        </authorList>
    </citation>
    <scope>NUCLEOTIDE SEQUENCE [LARGE SCALE GENOMIC DNA]</scope>
    <source>
        <strain evidence="12">CGMCC 1.16306</strain>
    </source>
</reference>
<dbReference type="Gene3D" id="3.30.565.10">
    <property type="entry name" value="Histidine kinase-like ATPase, C-terminal domain"/>
    <property type="match status" value="1"/>
</dbReference>
<dbReference type="InterPro" id="IPR005467">
    <property type="entry name" value="His_kinase_dom"/>
</dbReference>
<dbReference type="EMBL" id="JBHTBN010000003">
    <property type="protein sequence ID" value="MFC7357476.1"/>
    <property type="molecule type" value="Genomic_DNA"/>
</dbReference>
<evidence type="ECO:0000256" key="8">
    <source>
        <dbReference type="ARBA" id="ARBA00023012"/>
    </source>
</evidence>
<dbReference type="Gene3D" id="1.20.5.1930">
    <property type="match status" value="1"/>
</dbReference>
<evidence type="ECO:0000256" key="2">
    <source>
        <dbReference type="ARBA" id="ARBA00012438"/>
    </source>
</evidence>
<evidence type="ECO:0000256" key="5">
    <source>
        <dbReference type="ARBA" id="ARBA00022741"/>
    </source>
</evidence>
<sequence>MTEIPQEIEIIRIIIGAIALVVVMALAIVLFFYFSRKKITQAELDKANLEVSYQKELVQSILLTQEEERKRIAQDLHDAISSKLNIVSLNANILTEEHLTNEERKKIASGIVNVTGTVLESSRKIAHDLLPPTFEKFGLKAAIEELCEEVSETQKFNIRCNLHYKPESLSKDKELHVFRITQELCNNALKYSNASFVKIDLRSTENTVSLQYRDDGVGFDLVSAKEKKGLGISGIENRVALLQGSFAVESAKNEGVQALIEIPI</sequence>
<keyword evidence="9" id="KW-0812">Transmembrane</keyword>
<protein>
    <recommendedName>
        <fullName evidence="2">histidine kinase</fullName>
        <ecNumber evidence="2">2.7.13.3</ecNumber>
    </recommendedName>
</protein>
<dbReference type="Pfam" id="PF07730">
    <property type="entry name" value="HisKA_3"/>
    <property type="match status" value="1"/>
</dbReference>
<keyword evidence="8" id="KW-0902">Two-component regulatory system</keyword>
<dbReference type="InterPro" id="IPR036890">
    <property type="entry name" value="HATPase_C_sf"/>
</dbReference>
<dbReference type="EC" id="2.7.13.3" evidence="2"/>
<proteinExistence type="predicted"/>
<dbReference type="CDD" id="cd16917">
    <property type="entry name" value="HATPase_UhpB-NarQ-NarX-like"/>
    <property type="match status" value="1"/>
</dbReference>
<accession>A0ABW2MUW0</accession>
<dbReference type="GO" id="GO:0016301">
    <property type="term" value="F:kinase activity"/>
    <property type="evidence" value="ECO:0007669"/>
    <property type="project" value="UniProtKB-KW"/>
</dbReference>
<comment type="caution">
    <text evidence="11">The sequence shown here is derived from an EMBL/GenBank/DDBJ whole genome shotgun (WGS) entry which is preliminary data.</text>
</comment>
<evidence type="ECO:0000256" key="7">
    <source>
        <dbReference type="ARBA" id="ARBA00022840"/>
    </source>
</evidence>
<keyword evidence="4" id="KW-0808">Transferase</keyword>
<keyword evidence="7" id="KW-0067">ATP-binding</keyword>
<name>A0ABW2MUW0_9FLAO</name>
<evidence type="ECO:0000256" key="6">
    <source>
        <dbReference type="ARBA" id="ARBA00022777"/>
    </source>
</evidence>
<dbReference type="SUPFAM" id="SSF55874">
    <property type="entry name" value="ATPase domain of HSP90 chaperone/DNA topoisomerase II/histidine kinase"/>
    <property type="match status" value="1"/>
</dbReference>
<comment type="catalytic activity">
    <reaction evidence="1">
        <text>ATP + protein L-histidine = ADP + protein N-phospho-L-histidine.</text>
        <dbReference type="EC" id="2.7.13.3"/>
    </reaction>
</comment>
<evidence type="ECO:0000256" key="9">
    <source>
        <dbReference type="SAM" id="Phobius"/>
    </source>
</evidence>
<keyword evidence="6 11" id="KW-0418">Kinase</keyword>
<dbReference type="PANTHER" id="PTHR24421:SF10">
    <property type="entry name" value="NITRATE_NITRITE SENSOR PROTEIN NARQ"/>
    <property type="match status" value="1"/>
</dbReference>
<evidence type="ECO:0000259" key="10">
    <source>
        <dbReference type="PROSITE" id="PS50109"/>
    </source>
</evidence>
<dbReference type="InterPro" id="IPR003594">
    <property type="entry name" value="HATPase_dom"/>
</dbReference>
<keyword evidence="9" id="KW-0472">Membrane</keyword>
<evidence type="ECO:0000256" key="4">
    <source>
        <dbReference type="ARBA" id="ARBA00022679"/>
    </source>
</evidence>
<evidence type="ECO:0000313" key="12">
    <source>
        <dbReference type="Proteomes" id="UP001596415"/>
    </source>
</evidence>
<dbReference type="Proteomes" id="UP001596415">
    <property type="component" value="Unassembled WGS sequence"/>
</dbReference>
<dbReference type="PROSITE" id="PS50109">
    <property type="entry name" value="HIS_KIN"/>
    <property type="match status" value="1"/>
</dbReference>